<keyword evidence="2" id="KW-1185">Reference proteome</keyword>
<dbReference type="InterPro" id="IPR051135">
    <property type="entry name" value="Gal/GlcNAc/GalNAc_ST"/>
</dbReference>
<organism evidence="1 2">
    <name type="scientific">Streptomyces chitinivorans</name>
    <dbReference type="NCBI Taxonomy" id="1257027"/>
    <lineage>
        <taxon>Bacteria</taxon>
        <taxon>Bacillati</taxon>
        <taxon>Actinomycetota</taxon>
        <taxon>Actinomycetes</taxon>
        <taxon>Kitasatosporales</taxon>
        <taxon>Streptomycetaceae</taxon>
        <taxon>Streptomyces</taxon>
    </lineage>
</organism>
<gene>
    <name evidence="1" type="ORF">ACG5V6_01245</name>
</gene>
<dbReference type="EMBL" id="JBIHMK010000002">
    <property type="protein sequence ID" value="MFH0246850.1"/>
    <property type="molecule type" value="Genomic_DNA"/>
</dbReference>
<accession>A0ABW7HN44</accession>
<evidence type="ECO:0000313" key="1">
    <source>
        <dbReference type="EMBL" id="MFH0246850.1"/>
    </source>
</evidence>
<comment type="caution">
    <text evidence="1">The sequence shown here is derived from an EMBL/GenBank/DDBJ whole genome shotgun (WGS) entry which is preliminary data.</text>
</comment>
<dbReference type="InterPro" id="IPR027417">
    <property type="entry name" value="P-loop_NTPase"/>
</dbReference>
<protein>
    <submittedName>
        <fullName evidence="1">Sulfotransferase</fullName>
    </submittedName>
</protein>
<dbReference type="PANTHER" id="PTHR10704">
    <property type="entry name" value="CARBOHYDRATE SULFOTRANSFERASE"/>
    <property type="match status" value="1"/>
</dbReference>
<dbReference type="Proteomes" id="UP001607069">
    <property type="component" value="Unassembled WGS sequence"/>
</dbReference>
<dbReference type="SUPFAM" id="SSF52540">
    <property type="entry name" value="P-loop containing nucleoside triphosphate hydrolases"/>
    <property type="match status" value="1"/>
</dbReference>
<dbReference type="Pfam" id="PF13469">
    <property type="entry name" value="Sulfotransfer_3"/>
    <property type="match status" value="1"/>
</dbReference>
<evidence type="ECO:0000313" key="2">
    <source>
        <dbReference type="Proteomes" id="UP001607069"/>
    </source>
</evidence>
<dbReference type="PANTHER" id="PTHR10704:SF44">
    <property type="entry name" value="LD35051P-RELATED"/>
    <property type="match status" value="1"/>
</dbReference>
<dbReference type="RefSeq" id="WP_279952159.1">
    <property type="nucleotide sequence ID" value="NZ_BAABEN010000048.1"/>
</dbReference>
<proteinExistence type="predicted"/>
<sequence length="330" mass="35544">MTGPPARVLYITGWMRSGSTLLGNVLNELPGVRHVGELHFLWRNGVLGAGTNSTCGCGQPLTRCPLWSEVLAAPSARTAEATARRVVDLQRSLVRTRHTRARLAEVRGERPAAPGLTELLDRSAAAYHQVAAQGGERLVMDGSKCPAEAAALLGRADLDVRVLHIVRDPRATALSYRGAKAYIDPMSPARSSGYWTAFNLASERVGRVAGDRYLRVRHEDLCARPRETVAEVLRFAGLDDESPVDGTGRILLGANHTVTGNPDRLRRGETRIRPDDRWRTALSAADIAAATVPALPLLGRYGYPAAPFGAAVRDGEPHRPAASLRPGGPR</sequence>
<name>A0ABW7HN44_9ACTN</name>
<reference evidence="1 2" key="1">
    <citation type="submission" date="2024-10" db="EMBL/GenBank/DDBJ databases">
        <authorList>
            <person name="Cho J.-C."/>
        </authorList>
    </citation>
    <scope>NUCLEOTIDE SEQUENCE [LARGE SCALE GENOMIC DNA]</scope>
    <source>
        <strain evidence="1 2">KCTC29696</strain>
    </source>
</reference>
<dbReference type="Gene3D" id="3.40.50.300">
    <property type="entry name" value="P-loop containing nucleotide triphosphate hydrolases"/>
    <property type="match status" value="1"/>
</dbReference>